<keyword evidence="5" id="KW-0813">Transport</keyword>
<evidence type="ECO:0000256" key="6">
    <source>
        <dbReference type="ARBA" id="ARBA00022475"/>
    </source>
</evidence>
<feature type="transmembrane region" description="Helical" evidence="12">
    <location>
        <begin position="126"/>
        <end position="150"/>
    </location>
</feature>
<evidence type="ECO:0000256" key="10">
    <source>
        <dbReference type="ARBA" id="ARBA00023251"/>
    </source>
</evidence>
<dbReference type="GO" id="GO:0005886">
    <property type="term" value="C:plasma membrane"/>
    <property type="evidence" value="ECO:0007669"/>
    <property type="project" value="UniProtKB-SubCell"/>
</dbReference>
<dbReference type="PIRSF" id="PIRSF006603">
    <property type="entry name" value="DinF"/>
    <property type="match status" value="1"/>
</dbReference>
<feature type="transmembrane region" description="Helical" evidence="12">
    <location>
        <begin position="12"/>
        <end position="29"/>
    </location>
</feature>
<protein>
    <recommendedName>
        <fullName evidence="4">Multidrug export protein MepA</fullName>
    </recommendedName>
    <alternativeName>
        <fullName evidence="3">Multidrug resistance protein NorM</fullName>
    </alternativeName>
    <alternativeName>
        <fullName evidence="11">Na(+)/drug antiporter</fullName>
    </alternativeName>
</protein>
<feature type="transmembrane region" description="Helical" evidence="12">
    <location>
        <begin position="49"/>
        <end position="73"/>
    </location>
</feature>
<keyword evidence="14" id="KW-1185">Reference proteome</keyword>
<dbReference type="Proteomes" id="UP001139488">
    <property type="component" value="Unassembled WGS sequence"/>
</dbReference>
<evidence type="ECO:0000256" key="8">
    <source>
        <dbReference type="ARBA" id="ARBA00022989"/>
    </source>
</evidence>
<comment type="subcellular location">
    <subcellularLocation>
        <location evidence="1">Cell inner membrane</location>
        <topology evidence="1">Multi-pass membrane protein</topology>
    </subcellularLocation>
</comment>
<evidence type="ECO:0000256" key="3">
    <source>
        <dbReference type="ARBA" id="ARBA00013489"/>
    </source>
</evidence>
<comment type="caution">
    <text evidence="13">The sequence shown here is derived from an EMBL/GenBank/DDBJ whole genome shotgun (WGS) entry which is preliminary data.</text>
</comment>
<dbReference type="InterPro" id="IPR051327">
    <property type="entry name" value="MATE_MepA_subfamily"/>
</dbReference>
<dbReference type="InterPro" id="IPR048279">
    <property type="entry name" value="MdtK-like"/>
</dbReference>
<dbReference type="PANTHER" id="PTHR43823">
    <property type="entry name" value="SPORULATION PROTEIN YKVU"/>
    <property type="match status" value="1"/>
</dbReference>
<comment type="similarity">
    <text evidence="2">Belongs to the multi antimicrobial extrusion (MATE) (TC 2.A.66.1) family. MepA subfamily.</text>
</comment>
<dbReference type="CDD" id="cd13143">
    <property type="entry name" value="MATE_MepA_like"/>
    <property type="match status" value="1"/>
</dbReference>
<organism evidence="13 14">
    <name type="scientific">Vibrio gelatinilyticus</name>
    <dbReference type="NCBI Taxonomy" id="2893468"/>
    <lineage>
        <taxon>Bacteria</taxon>
        <taxon>Pseudomonadati</taxon>
        <taxon>Pseudomonadota</taxon>
        <taxon>Gammaproteobacteria</taxon>
        <taxon>Vibrionales</taxon>
        <taxon>Vibrionaceae</taxon>
        <taxon>Vibrio</taxon>
    </lineage>
</organism>
<feature type="transmembrane region" description="Helical" evidence="12">
    <location>
        <begin position="406"/>
        <end position="429"/>
    </location>
</feature>
<gene>
    <name evidence="13" type="ORF">LNL84_03135</name>
</gene>
<feature type="transmembrane region" description="Helical" evidence="12">
    <location>
        <begin position="85"/>
        <end position="106"/>
    </location>
</feature>
<keyword evidence="6" id="KW-1003">Cell membrane</keyword>
<evidence type="ECO:0000256" key="12">
    <source>
        <dbReference type="SAM" id="Phobius"/>
    </source>
</evidence>
<evidence type="ECO:0000256" key="11">
    <source>
        <dbReference type="ARBA" id="ARBA00030855"/>
    </source>
</evidence>
<keyword evidence="7 12" id="KW-0812">Transmembrane</keyword>
<dbReference type="RefSeq" id="WP_244355212.1">
    <property type="nucleotide sequence ID" value="NZ_JAJNNZ010000002.1"/>
</dbReference>
<feature type="transmembrane region" description="Helical" evidence="12">
    <location>
        <begin position="382"/>
        <end position="400"/>
    </location>
</feature>
<feature type="transmembrane region" description="Helical" evidence="12">
    <location>
        <begin position="162"/>
        <end position="183"/>
    </location>
</feature>
<reference evidence="13" key="1">
    <citation type="submission" date="2021-11" db="EMBL/GenBank/DDBJ databases">
        <title>Vibrio ZSDE26 sp. nov. and Vibrio ZSDZ34 sp. nov., isolated from coastal seawater in Qingdao.</title>
        <authorList>
            <person name="Zhang P."/>
        </authorList>
    </citation>
    <scope>NUCLEOTIDE SEQUENCE</scope>
    <source>
        <strain evidence="13">ZSDZ34</strain>
    </source>
</reference>
<dbReference type="GO" id="GO:0042910">
    <property type="term" value="F:xenobiotic transmembrane transporter activity"/>
    <property type="evidence" value="ECO:0007669"/>
    <property type="project" value="InterPro"/>
</dbReference>
<feature type="transmembrane region" description="Helical" evidence="12">
    <location>
        <begin position="308"/>
        <end position="333"/>
    </location>
</feature>
<evidence type="ECO:0000256" key="4">
    <source>
        <dbReference type="ARBA" id="ARBA00022106"/>
    </source>
</evidence>
<keyword evidence="10" id="KW-0046">Antibiotic resistance</keyword>
<dbReference type="EMBL" id="JAJNNZ010000002">
    <property type="protein sequence ID" value="MCJ2375821.1"/>
    <property type="molecule type" value="Genomic_DNA"/>
</dbReference>
<dbReference type="NCBIfam" id="NF007130">
    <property type="entry name" value="PRK09575.1"/>
    <property type="match status" value="1"/>
</dbReference>
<proteinExistence type="inferred from homology"/>
<dbReference type="Pfam" id="PF01554">
    <property type="entry name" value="MatE"/>
    <property type="match status" value="2"/>
</dbReference>
<dbReference type="GO" id="GO:0015297">
    <property type="term" value="F:antiporter activity"/>
    <property type="evidence" value="ECO:0007669"/>
    <property type="project" value="InterPro"/>
</dbReference>
<name>A0A9X2AV66_9VIBR</name>
<evidence type="ECO:0000313" key="13">
    <source>
        <dbReference type="EMBL" id="MCJ2375821.1"/>
    </source>
</evidence>
<feature type="transmembrane region" description="Helical" evidence="12">
    <location>
        <begin position="228"/>
        <end position="247"/>
    </location>
</feature>
<feature type="transmembrane region" description="Helical" evidence="12">
    <location>
        <begin position="189"/>
        <end position="208"/>
    </location>
</feature>
<dbReference type="PANTHER" id="PTHR43823:SF3">
    <property type="entry name" value="MULTIDRUG EXPORT PROTEIN MEPA"/>
    <property type="match status" value="1"/>
</dbReference>
<evidence type="ECO:0000256" key="2">
    <source>
        <dbReference type="ARBA" id="ARBA00008417"/>
    </source>
</evidence>
<evidence type="ECO:0000256" key="7">
    <source>
        <dbReference type="ARBA" id="ARBA00022692"/>
    </source>
</evidence>
<dbReference type="InterPro" id="IPR045070">
    <property type="entry name" value="MATE_MepA-like"/>
</dbReference>
<dbReference type="AlphaFoldDB" id="A0A9X2AV66"/>
<evidence type="ECO:0000256" key="9">
    <source>
        <dbReference type="ARBA" id="ARBA00023136"/>
    </source>
</evidence>
<feature type="transmembrane region" description="Helical" evidence="12">
    <location>
        <begin position="353"/>
        <end position="375"/>
    </location>
</feature>
<keyword evidence="8 12" id="KW-1133">Transmembrane helix</keyword>
<evidence type="ECO:0000256" key="1">
    <source>
        <dbReference type="ARBA" id="ARBA00004429"/>
    </source>
</evidence>
<dbReference type="InterPro" id="IPR002528">
    <property type="entry name" value="MATE_fam"/>
</dbReference>
<keyword evidence="9 12" id="KW-0472">Membrane</keyword>
<evidence type="ECO:0000256" key="5">
    <source>
        <dbReference type="ARBA" id="ARBA00022448"/>
    </source>
</evidence>
<sequence length="449" mass="48808">MQTSIYRQFGRYAIPTIAAMLVNGLYQVVDGVFIGQYMGSDGLAGINVAWPVISIILGIGMMIGVGTGALASIKQGEGKLCEAKQILATGLMLLAFLSPVVAALLWQYSDLFLLLQGSQGQMHVLAMQYLDILIFGSVFSLGSIAVPFLLRNDDSPNVATALMVLGALLNIVLDYLLIAVWQWELTGAAIATMLSQGVVTIFGVAYFFSSKANLRLRASDFVLQLQCIPRIVSIGISSFFMYAYGSFMIAIHNMLFADYGSVVLVGAYAILGYIVTLYYLIAEGIANAMQPLLSFNYGARRQDNMKKLFNVAMLSAVIGGLIFVVALNIFPYQSVAIFNSSDQELIDSTVTGIRLHLFSMFLDGFILIAAAYYQAINHGGKAMFVTIGNMLIQLPFLYVLPKLFSITGIWIAYPLSNIALSLIVVWMIAKDLKALSVQNTAQAEVNSKV</sequence>
<accession>A0A9X2AV66</accession>
<feature type="transmembrane region" description="Helical" evidence="12">
    <location>
        <begin position="259"/>
        <end position="281"/>
    </location>
</feature>
<evidence type="ECO:0000313" key="14">
    <source>
        <dbReference type="Proteomes" id="UP001139488"/>
    </source>
</evidence>
<dbReference type="GO" id="GO:0046677">
    <property type="term" value="P:response to antibiotic"/>
    <property type="evidence" value="ECO:0007669"/>
    <property type="project" value="UniProtKB-KW"/>
</dbReference>